<sequence length="574" mass="62949">MNATTQPASVTDPAGQASNRPWLKSYPPNVPQVIEDAKIGTLNDIFRNAVTEYPNRVAAESFGKRITYTQLGRSADAVVSWLQQQGLNKGDRVAIMLPNVMAYPAILYGVLLAGGTVVNVNPLYTPRELAYQLNDSGARFLFVLENFGETVEEALPDLKLDRVILVAPGDLLGLKGVIVNFVSRHVKKAVKPFRLPKTVPFKAVLSEGARKKPQAVTVTRDDIAFLQYTGGTTGVAKGAVLLHRNVVANVLQCEAWMRPFFGEREDHVMVTALPLYHIFGLTVCSLLMTRIGGCQLLIANPRDIPGFVTTLKKSKITLLSGVNTLYNALAHAPGIREVDFSQLVFAVSGGMATQEAVAKKWKEISGQPIVEGYGLSETSPVVCANRLDIEEFTGTIGYPLPSTDVTVRANDGTILPLGERGELCVKGPQVMAGYWQRPDETARVMTQDGYLRTGDVAVILPDGQVKIVDRMKDMILVSGFNVYPNEVEDVLVRHPGVMEAAVIGLPDEQSGEAVVAYVVRKDPNLDPEELRRFCRENLTGYKVPRRIEFRETLPKTNVGKVLRRVLKDEVASNR</sequence>
<organism evidence="18 19">
    <name type="scientific">Microvirga vignae</name>
    <dbReference type="NCBI Taxonomy" id="1225564"/>
    <lineage>
        <taxon>Bacteria</taxon>
        <taxon>Pseudomonadati</taxon>
        <taxon>Pseudomonadota</taxon>
        <taxon>Alphaproteobacteria</taxon>
        <taxon>Hyphomicrobiales</taxon>
        <taxon>Methylobacteriaceae</taxon>
        <taxon>Microvirga</taxon>
    </lineage>
</organism>
<dbReference type="Pfam" id="PF13193">
    <property type="entry name" value="AMP-binding_C"/>
    <property type="match status" value="1"/>
</dbReference>
<evidence type="ECO:0000256" key="12">
    <source>
        <dbReference type="ARBA" id="ARBA00026121"/>
    </source>
</evidence>
<evidence type="ECO:0000259" key="17">
    <source>
        <dbReference type="Pfam" id="PF13193"/>
    </source>
</evidence>
<dbReference type="GO" id="GO:0005524">
    <property type="term" value="F:ATP binding"/>
    <property type="evidence" value="ECO:0007669"/>
    <property type="project" value="UniProtKB-KW"/>
</dbReference>
<dbReference type="InterPro" id="IPR000873">
    <property type="entry name" value="AMP-dep_synth/lig_dom"/>
</dbReference>
<dbReference type="PROSITE" id="PS00455">
    <property type="entry name" value="AMP_BINDING"/>
    <property type="match status" value="1"/>
</dbReference>
<evidence type="ECO:0000256" key="11">
    <source>
        <dbReference type="ARBA" id="ARBA00023136"/>
    </source>
</evidence>
<dbReference type="FunFam" id="3.30.300.30:FF:000006">
    <property type="entry name" value="Long-chain-fatty-acid--CoA ligase FadD"/>
    <property type="match status" value="1"/>
</dbReference>
<dbReference type="EC" id="6.2.1.3" evidence="12"/>
<evidence type="ECO:0000256" key="13">
    <source>
        <dbReference type="ARBA" id="ARBA00039545"/>
    </source>
</evidence>
<feature type="region of interest" description="Disordered" evidence="15">
    <location>
        <begin position="1"/>
        <end position="23"/>
    </location>
</feature>
<dbReference type="FunFam" id="3.40.50.12780:FF:000003">
    <property type="entry name" value="Long-chain-fatty-acid--CoA ligase FadD"/>
    <property type="match status" value="1"/>
</dbReference>
<dbReference type="Proteomes" id="UP000035489">
    <property type="component" value="Unassembled WGS sequence"/>
</dbReference>
<evidence type="ECO:0000256" key="8">
    <source>
        <dbReference type="ARBA" id="ARBA00022840"/>
    </source>
</evidence>
<evidence type="ECO:0000256" key="1">
    <source>
        <dbReference type="ARBA" id="ARBA00001946"/>
    </source>
</evidence>
<proteinExistence type="inferred from homology"/>
<comment type="caution">
    <text evidence="18">The sequence shown here is derived from an EMBL/GenBank/DDBJ whole genome shotgun (WGS) entry which is preliminary data.</text>
</comment>
<evidence type="ECO:0000256" key="2">
    <source>
        <dbReference type="ARBA" id="ARBA00004170"/>
    </source>
</evidence>
<gene>
    <name evidence="18" type="ORF">AA309_06945</name>
</gene>
<evidence type="ECO:0000313" key="18">
    <source>
        <dbReference type="EMBL" id="KLK93759.1"/>
    </source>
</evidence>
<keyword evidence="19" id="KW-1185">Reference proteome</keyword>
<evidence type="ECO:0000256" key="10">
    <source>
        <dbReference type="ARBA" id="ARBA00023098"/>
    </source>
</evidence>
<dbReference type="InterPro" id="IPR050237">
    <property type="entry name" value="ATP-dep_AMP-bd_enzyme"/>
</dbReference>
<dbReference type="RefSeq" id="WP_047188281.1">
    <property type="nucleotide sequence ID" value="NZ_LCYG01000017.1"/>
</dbReference>
<keyword evidence="5 18" id="KW-0436">Ligase</keyword>
<name>A0A0H1RF76_9HYPH</name>
<dbReference type="InterPro" id="IPR020845">
    <property type="entry name" value="AMP-binding_CS"/>
</dbReference>
<dbReference type="SUPFAM" id="SSF56801">
    <property type="entry name" value="Acetyl-CoA synthetase-like"/>
    <property type="match status" value="1"/>
</dbReference>
<keyword evidence="8" id="KW-0067">ATP-binding</keyword>
<feature type="domain" description="AMP-binding enzyme C-terminal" evidence="17">
    <location>
        <begin position="486"/>
        <end position="560"/>
    </location>
</feature>
<evidence type="ECO:0000256" key="6">
    <source>
        <dbReference type="ARBA" id="ARBA00022741"/>
    </source>
</evidence>
<feature type="domain" description="AMP-dependent synthetase/ligase" evidence="16">
    <location>
        <begin position="46"/>
        <end position="435"/>
    </location>
</feature>
<dbReference type="PANTHER" id="PTHR43767:SF8">
    <property type="entry name" value="LONG-CHAIN-FATTY-ACID--COA LIGASE"/>
    <property type="match status" value="1"/>
</dbReference>
<evidence type="ECO:0000256" key="3">
    <source>
        <dbReference type="ARBA" id="ARBA00005005"/>
    </source>
</evidence>
<protein>
    <recommendedName>
        <fullName evidence="13">Long-chain-fatty-acid--CoA ligase</fullName>
        <ecNumber evidence="12">6.2.1.3</ecNumber>
    </recommendedName>
    <alternativeName>
        <fullName evidence="14">Long-chain acyl-CoA synthetase</fullName>
    </alternativeName>
</protein>
<evidence type="ECO:0000313" key="19">
    <source>
        <dbReference type="Proteomes" id="UP000035489"/>
    </source>
</evidence>
<dbReference type="PATRIC" id="fig|1225564.3.peg.1900"/>
<evidence type="ECO:0000259" key="16">
    <source>
        <dbReference type="Pfam" id="PF00501"/>
    </source>
</evidence>
<evidence type="ECO:0000256" key="14">
    <source>
        <dbReference type="ARBA" id="ARBA00042773"/>
    </source>
</evidence>
<accession>A0A0H1RF76</accession>
<comment type="pathway">
    <text evidence="3">Lipid metabolism; fatty acid beta-oxidation.</text>
</comment>
<evidence type="ECO:0000256" key="9">
    <source>
        <dbReference type="ARBA" id="ARBA00022842"/>
    </source>
</evidence>
<keyword evidence="7" id="KW-0276">Fatty acid metabolism</keyword>
<dbReference type="PANTHER" id="PTHR43767">
    <property type="entry name" value="LONG-CHAIN-FATTY-ACID--COA LIGASE"/>
    <property type="match status" value="1"/>
</dbReference>
<evidence type="ECO:0000256" key="7">
    <source>
        <dbReference type="ARBA" id="ARBA00022832"/>
    </source>
</evidence>
<dbReference type="OrthoDB" id="9803968at2"/>
<keyword evidence="6" id="KW-0547">Nucleotide-binding</keyword>
<dbReference type="Gene3D" id="3.40.50.12780">
    <property type="entry name" value="N-terminal domain of ligase-like"/>
    <property type="match status" value="1"/>
</dbReference>
<comment type="cofactor">
    <cofactor evidence="1">
        <name>Mg(2+)</name>
        <dbReference type="ChEBI" id="CHEBI:18420"/>
    </cofactor>
</comment>
<dbReference type="EMBL" id="LCYG01000017">
    <property type="protein sequence ID" value="KLK93759.1"/>
    <property type="molecule type" value="Genomic_DNA"/>
</dbReference>
<dbReference type="STRING" id="1225564.AA309_06945"/>
<keyword evidence="11" id="KW-0472">Membrane</keyword>
<dbReference type="Gene3D" id="3.30.300.30">
    <property type="match status" value="1"/>
</dbReference>
<reference evidence="18 19" key="1">
    <citation type="submission" date="2015-05" db="EMBL/GenBank/DDBJ databases">
        <title>Draft genome sequence of Microvirga vignae strain BR3299, a novel nitrogen fixing bacteria isolated from Brazil semi-aired region.</title>
        <authorList>
            <person name="Zilli J.E."/>
            <person name="Passos S.R."/>
            <person name="Leite J."/>
            <person name="Baldani J.I."/>
            <person name="Xavier G.R."/>
            <person name="Rumjaneck N.G."/>
            <person name="Simoes-Araujo J.L."/>
        </authorList>
    </citation>
    <scope>NUCLEOTIDE SEQUENCE [LARGE SCALE GENOMIC DNA]</scope>
    <source>
        <strain evidence="18 19">BR3299</strain>
    </source>
</reference>
<comment type="subcellular location">
    <subcellularLocation>
        <location evidence="2">Membrane</location>
        <topology evidence="2">Peripheral membrane protein</topology>
    </subcellularLocation>
</comment>
<evidence type="ECO:0000256" key="4">
    <source>
        <dbReference type="ARBA" id="ARBA00006432"/>
    </source>
</evidence>
<dbReference type="AlphaFoldDB" id="A0A0H1RF76"/>
<dbReference type="GO" id="GO:0004467">
    <property type="term" value="F:long-chain fatty acid-CoA ligase activity"/>
    <property type="evidence" value="ECO:0007669"/>
    <property type="project" value="UniProtKB-EC"/>
</dbReference>
<dbReference type="InterPro" id="IPR045851">
    <property type="entry name" value="AMP-bd_C_sf"/>
</dbReference>
<comment type="similarity">
    <text evidence="4">Belongs to the ATP-dependent AMP-binding enzyme family.</text>
</comment>
<keyword evidence="10" id="KW-0443">Lipid metabolism</keyword>
<keyword evidence="9" id="KW-0460">Magnesium</keyword>
<dbReference type="Pfam" id="PF00501">
    <property type="entry name" value="AMP-binding"/>
    <property type="match status" value="1"/>
</dbReference>
<dbReference type="CDD" id="cd05936">
    <property type="entry name" value="FC-FACS_FadD_like"/>
    <property type="match status" value="1"/>
</dbReference>
<dbReference type="InterPro" id="IPR025110">
    <property type="entry name" value="AMP-bd_C"/>
</dbReference>
<dbReference type="GO" id="GO:0016020">
    <property type="term" value="C:membrane"/>
    <property type="evidence" value="ECO:0007669"/>
    <property type="project" value="UniProtKB-SubCell"/>
</dbReference>
<evidence type="ECO:0000256" key="15">
    <source>
        <dbReference type="SAM" id="MobiDB-lite"/>
    </source>
</evidence>
<dbReference type="InterPro" id="IPR042099">
    <property type="entry name" value="ANL_N_sf"/>
</dbReference>
<evidence type="ECO:0000256" key="5">
    <source>
        <dbReference type="ARBA" id="ARBA00022598"/>
    </source>
</evidence>